<gene>
    <name evidence="1" type="ORF">X907_0585</name>
</gene>
<proteinExistence type="predicted"/>
<evidence type="ECO:0000313" key="1">
    <source>
        <dbReference type="EMBL" id="AZU03132.1"/>
    </source>
</evidence>
<evidence type="ECO:0000313" key="2">
    <source>
        <dbReference type="Proteomes" id="UP000286954"/>
    </source>
</evidence>
<name>A0A3T0E724_9PROT</name>
<dbReference type="Proteomes" id="UP000286954">
    <property type="component" value="Chromosome"/>
</dbReference>
<protein>
    <submittedName>
        <fullName evidence="1">Uncharacterized protein</fullName>
    </submittedName>
</protein>
<dbReference type="KEGG" id="gak:X907_0585"/>
<dbReference type="EMBL" id="CP018911">
    <property type="protein sequence ID" value="AZU03132.1"/>
    <property type="molecule type" value="Genomic_DNA"/>
</dbReference>
<sequence length="125" mass="13836">MSACHLLASLVALAAASGISTPDRSQPDGWWTLRSVRQGAVLHHFVLVEGPSALQRETYEDALVRLCARETHCHIHFWDDPDRAAAGLPLTHDQFEARTGVYLRNGQTGFEELQLTCRLDPAGCR</sequence>
<dbReference type="AlphaFoldDB" id="A0A3T0E724"/>
<dbReference type="RefSeq" id="WP_127565549.1">
    <property type="nucleotide sequence ID" value="NZ_BMFB01000002.1"/>
</dbReference>
<keyword evidence="2" id="KW-1185">Reference proteome</keyword>
<organism evidence="1 2">
    <name type="scientific">Glycocaulis alkaliphilus</name>
    <dbReference type="NCBI Taxonomy" id="1434191"/>
    <lineage>
        <taxon>Bacteria</taxon>
        <taxon>Pseudomonadati</taxon>
        <taxon>Pseudomonadota</taxon>
        <taxon>Alphaproteobacteria</taxon>
        <taxon>Maricaulales</taxon>
        <taxon>Maricaulaceae</taxon>
        <taxon>Glycocaulis</taxon>
    </lineage>
</organism>
<reference evidence="1 2" key="1">
    <citation type="submission" date="2016-12" db="EMBL/GenBank/DDBJ databases">
        <title>The genome of dimorphic prosthecate Glycocaulis alkaliphilus 6b-8t, isolated from crude oil dictates its adaptability in petroleum environments.</title>
        <authorList>
            <person name="Wu X.-L."/>
            <person name="Geng S."/>
        </authorList>
    </citation>
    <scope>NUCLEOTIDE SEQUENCE [LARGE SCALE GENOMIC DNA]</scope>
    <source>
        <strain evidence="1 2">6B-8</strain>
    </source>
</reference>
<accession>A0A3T0E724</accession>